<accession>A0ABT7V7V7</accession>
<dbReference type="InterPro" id="IPR059106">
    <property type="entry name" value="WHD_MalT"/>
</dbReference>
<protein>
    <submittedName>
        <fullName evidence="5">LuxR C-terminal-related transcriptional regulator</fullName>
    </submittedName>
</protein>
<dbReference type="RefSeq" id="WP_289544603.1">
    <property type="nucleotide sequence ID" value="NZ_JAUDDZ010000003.1"/>
</dbReference>
<evidence type="ECO:0000313" key="5">
    <source>
        <dbReference type="EMBL" id="MDM8274566.1"/>
    </source>
</evidence>
<evidence type="ECO:0000256" key="1">
    <source>
        <dbReference type="ARBA" id="ARBA00023015"/>
    </source>
</evidence>
<dbReference type="Pfam" id="PF17874">
    <property type="entry name" value="TPR_MalT"/>
    <property type="match status" value="1"/>
</dbReference>
<dbReference type="Gene3D" id="1.25.40.10">
    <property type="entry name" value="Tetratricopeptide repeat domain"/>
    <property type="match status" value="1"/>
</dbReference>
<evidence type="ECO:0000256" key="3">
    <source>
        <dbReference type="ARBA" id="ARBA00023163"/>
    </source>
</evidence>
<dbReference type="PANTHER" id="PTHR44688">
    <property type="entry name" value="DNA-BINDING TRANSCRIPTIONAL ACTIVATOR DEVR_DOSR"/>
    <property type="match status" value="1"/>
</dbReference>
<keyword evidence="6" id="KW-1185">Reference proteome</keyword>
<organism evidence="5 6">
    <name type="scientific">Enorma phocaeensis</name>
    <dbReference type="NCBI Taxonomy" id="1871019"/>
    <lineage>
        <taxon>Bacteria</taxon>
        <taxon>Bacillati</taxon>
        <taxon>Actinomycetota</taxon>
        <taxon>Coriobacteriia</taxon>
        <taxon>Coriobacteriales</taxon>
        <taxon>Coriobacteriaceae</taxon>
        <taxon>Enorma</taxon>
    </lineage>
</organism>
<dbReference type="Proteomes" id="UP001529421">
    <property type="component" value="Unassembled WGS sequence"/>
</dbReference>
<dbReference type="Pfam" id="PF00196">
    <property type="entry name" value="GerE"/>
    <property type="match status" value="1"/>
</dbReference>
<keyword evidence="1" id="KW-0805">Transcription regulation</keyword>
<comment type="caution">
    <text evidence="5">The sequence shown here is derived from an EMBL/GenBank/DDBJ whole genome shotgun (WGS) entry which is preliminary data.</text>
</comment>
<evidence type="ECO:0000313" key="6">
    <source>
        <dbReference type="Proteomes" id="UP001529421"/>
    </source>
</evidence>
<reference evidence="5 6" key="2">
    <citation type="submission" date="2023-06" db="EMBL/GenBank/DDBJ databases">
        <authorList>
            <person name="Zeman M."/>
            <person name="Kubasova T."/>
            <person name="Jahodarova E."/>
            <person name="Nykrynova M."/>
            <person name="Rychlik I."/>
        </authorList>
    </citation>
    <scope>NUCLEOTIDE SEQUENCE [LARGE SCALE GENOMIC DNA]</scope>
    <source>
        <strain evidence="5 6">154_Feed</strain>
    </source>
</reference>
<reference evidence="6" key="1">
    <citation type="submission" date="2023-06" db="EMBL/GenBank/DDBJ databases">
        <title>Identification and characterization of horizontal gene transfer across gut microbiota members of farm animals based on homology search.</title>
        <authorList>
            <person name="Zeman M."/>
            <person name="Kubasova T."/>
            <person name="Jahodarova E."/>
            <person name="Nykrynova M."/>
            <person name="Rychlik I."/>
        </authorList>
    </citation>
    <scope>NUCLEOTIDE SEQUENCE [LARGE SCALE GENOMIC DNA]</scope>
    <source>
        <strain evidence="6">154_Feed</strain>
    </source>
</reference>
<proteinExistence type="predicted"/>
<gene>
    <name evidence="5" type="ORF">QUW28_03470</name>
</gene>
<sequence>MSNVVAVNESVRVAFEQAMEAGRVVYFSAPCGFGKTATIDCVLAGWRVLRLDASDPAFELPADAGDGTWDVLVIDHIPDMLDDELQGLCALIRSLPEKRFVLESRSAVPGEMLSFQYAGLLTPIGTHDLMLDRQATAKVFEAYGVEPTTVELSNILAVSHGYPLGINILARRMAEGAPWRPETADLVRREIFSYYDEAVFRQFDKPTRRMLMKLAPFNEVEVELVVMVTGDNAAGEMLSRVLRKTSMFIQDRLGRYRFWPIFKSFLEWELYQCHSAEQVRDIFDRGGIYYELHEDYGNALACYSKSGNHRKISELLERNAELHPGAAHYSELERYYLELPDAEILASPALMQAMSMLCAIKTDYEGSERWYRALRDYGMALKRSDVARKEVRSRLAWLDIALPQRPVEALAETIPAVVKLMMNHDVELTPFSVTSNLPSIMNGGKDFSEWSRRDDVLYATLKRPVEVLLGRDGVGLPDAAVAESKFEKGEDVMTRLLSLMSRLTEIRRSGTPDIEFAVVGLLIRAQVAAGRPGDAREALASIKESFSERGLVRFGPTIAAMECRLALHVDDDATVEAWLAAEAPRDPLNVHVMKRYLYLTKAMAELATGDPRAALLTLAPLGRYVEQCHRHLDGISLSLLAAIAHRRLDDPAWRDDVARALDEACPYRFVRPVAQFGTAVLPLLDACGWDRDGKFLKRLVAAAREQAAYYPDFLEPRRDVVAPLSGAELQVLRLLCADKSNAEICAVLDIQLATVKTHVSKIFRKLGVNRRTEAKTKALKLHLV</sequence>
<dbReference type="PRINTS" id="PR00038">
    <property type="entry name" value="HTHLUXR"/>
</dbReference>
<dbReference type="InterPro" id="IPR011990">
    <property type="entry name" value="TPR-like_helical_dom_sf"/>
</dbReference>
<dbReference type="PANTHER" id="PTHR44688:SF16">
    <property type="entry name" value="DNA-BINDING TRANSCRIPTIONAL ACTIVATOR DEVR_DOSR"/>
    <property type="match status" value="1"/>
</dbReference>
<dbReference type="InterPro" id="IPR041617">
    <property type="entry name" value="TPR_MalT"/>
</dbReference>
<dbReference type="InterPro" id="IPR016032">
    <property type="entry name" value="Sig_transdc_resp-reg_C-effctor"/>
</dbReference>
<dbReference type="SUPFAM" id="SSF46894">
    <property type="entry name" value="C-terminal effector domain of the bipartite response regulators"/>
    <property type="match status" value="1"/>
</dbReference>
<dbReference type="EMBL" id="JAUDDZ010000003">
    <property type="protein sequence ID" value="MDM8274566.1"/>
    <property type="molecule type" value="Genomic_DNA"/>
</dbReference>
<keyword evidence="2" id="KW-0238">DNA-binding</keyword>
<dbReference type="InterPro" id="IPR036388">
    <property type="entry name" value="WH-like_DNA-bd_sf"/>
</dbReference>
<dbReference type="CDD" id="cd06170">
    <property type="entry name" value="LuxR_C_like"/>
    <property type="match status" value="1"/>
</dbReference>
<evidence type="ECO:0000259" key="4">
    <source>
        <dbReference type="PROSITE" id="PS50043"/>
    </source>
</evidence>
<dbReference type="PROSITE" id="PS50043">
    <property type="entry name" value="HTH_LUXR_2"/>
    <property type="match status" value="1"/>
</dbReference>
<dbReference type="SMART" id="SM00421">
    <property type="entry name" value="HTH_LUXR"/>
    <property type="match status" value="1"/>
</dbReference>
<keyword evidence="3" id="KW-0804">Transcription</keyword>
<dbReference type="Gene3D" id="1.10.10.10">
    <property type="entry name" value="Winged helix-like DNA-binding domain superfamily/Winged helix DNA-binding domain"/>
    <property type="match status" value="1"/>
</dbReference>
<evidence type="ECO:0000256" key="2">
    <source>
        <dbReference type="ARBA" id="ARBA00023125"/>
    </source>
</evidence>
<dbReference type="Pfam" id="PF25873">
    <property type="entry name" value="WHD_MalT"/>
    <property type="match status" value="1"/>
</dbReference>
<dbReference type="InterPro" id="IPR000792">
    <property type="entry name" value="Tscrpt_reg_LuxR_C"/>
</dbReference>
<feature type="domain" description="HTH luxR-type" evidence="4">
    <location>
        <begin position="717"/>
        <end position="782"/>
    </location>
</feature>
<name>A0ABT7V7V7_9ACTN</name>